<evidence type="ECO:0000313" key="1">
    <source>
        <dbReference type="EMBL" id="GLR66397.1"/>
    </source>
</evidence>
<proteinExistence type="predicted"/>
<dbReference type="EMBL" id="BSOS01000022">
    <property type="protein sequence ID" value="GLR66397.1"/>
    <property type="molecule type" value="Genomic_DNA"/>
</dbReference>
<keyword evidence="2" id="KW-1185">Reference proteome</keyword>
<comment type="caution">
    <text evidence="1">The sequence shown here is derived from an EMBL/GenBank/DDBJ whole genome shotgun (WGS) entry which is preliminary data.</text>
</comment>
<evidence type="ECO:0000313" key="2">
    <source>
        <dbReference type="Proteomes" id="UP001156641"/>
    </source>
</evidence>
<gene>
    <name evidence="1" type="ORF">GCM10010909_10770</name>
</gene>
<organism evidence="1 2">
    <name type="scientific">Acidocella aquatica</name>
    <dbReference type="NCBI Taxonomy" id="1922313"/>
    <lineage>
        <taxon>Bacteria</taxon>
        <taxon>Pseudomonadati</taxon>
        <taxon>Pseudomonadota</taxon>
        <taxon>Alphaproteobacteria</taxon>
        <taxon>Acetobacterales</taxon>
        <taxon>Acidocellaceae</taxon>
        <taxon>Acidocella</taxon>
    </lineage>
</organism>
<sequence>MTARPTPNRYDNIEPYARAICERELAGLPDMTTAALPALVDRFWPVIAAELIAGLRNDDGERLPHSAARGLEAWEDWLDSQ</sequence>
<accession>A0ABQ6A766</accession>
<dbReference type="Proteomes" id="UP001156641">
    <property type="component" value="Unassembled WGS sequence"/>
</dbReference>
<name>A0ABQ6A766_9PROT</name>
<protein>
    <submittedName>
        <fullName evidence="1">Uncharacterized protein</fullName>
    </submittedName>
</protein>
<reference evidence="2" key="1">
    <citation type="journal article" date="2019" name="Int. J. Syst. Evol. Microbiol.">
        <title>The Global Catalogue of Microorganisms (GCM) 10K type strain sequencing project: providing services to taxonomists for standard genome sequencing and annotation.</title>
        <authorList>
            <consortium name="The Broad Institute Genomics Platform"/>
            <consortium name="The Broad Institute Genome Sequencing Center for Infectious Disease"/>
            <person name="Wu L."/>
            <person name="Ma J."/>
        </authorList>
    </citation>
    <scope>NUCLEOTIDE SEQUENCE [LARGE SCALE GENOMIC DNA]</scope>
    <source>
        <strain evidence="2">NBRC 112502</strain>
    </source>
</reference>